<organism evidence="2 3">
    <name type="scientific">Hibiscus sabdariffa</name>
    <name type="common">roselle</name>
    <dbReference type="NCBI Taxonomy" id="183260"/>
    <lineage>
        <taxon>Eukaryota</taxon>
        <taxon>Viridiplantae</taxon>
        <taxon>Streptophyta</taxon>
        <taxon>Embryophyta</taxon>
        <taxon>Tracheophyta</taxon>
        <taxon>Spermatophyta</taxon>
        <taxon>Magnoliopsida</taxon>
        <taxon>eudicotyledons</taxon>
        <taxon>Gunneridae</taxon>
        <taxon>Pentapetalae</taxon>
        <taxon>rosids</taxon>
        <taxon>malvids</taxon>
        <taxon>Malvales</taxon>
        <taxon>Malvaceae</taxon>
        <taxon>Malvoideae</taxon>
        <taxon>Hibiscus</taxon>
    </lineage>
</organism>
<accession>A0ABR2U3I4</accession>
<feature type="chain" id="PRO_5047011268" evidence="1">
    <location>
        <begin position="26"/>
        <end position="202"/>
    </location>
</feature>
<feature type="signal peptide" evidence="1">
    <location>
        <begin position="1"/>
        <end position="25"/>
    </location>
</feature>
<protein>
    <submittedName>
        <fullName evidence="2">Uncharacterized protein</fullName>
    </submittedName>
</protein>
<proteinExistence type="predicted"/>
<name>A0ABR2U3I4_9ROSI</name>
<evidence type="ECO:0000256" key="1">
    <source>
        <dbReference type="SAM" id="SignalP"/>
    </source>
</evidence>
<reference evidence="2 3" key="1">
    <citation type="journal article" date="2024" name="G3 (Bethesda)">
        <title>Genome assembly of Hibiscus sabdariffa L. provides insights into metabolisms of medicinal natural products.</title>
        <authorList>
            <person name="Kim T."/>
        </authorList>
    </citation>
    <scope>NUCLEOTIDE SEQUENCE [LARGE SCALE GENOMIC DNA]</scope>
    <source>
        <strain evidence="2">TK-2024</strain>
        <tissue evidence="2">Old leaves</tissue>
    </source>
</reference>
<sequence length="202" mass="21353">MASFNCFLVAFCMALSFSSINVSRAARHLQQLPQLPPMPTLPTTTLPPMPTIPAFPKPGVLPPLPSLPSLPTNLPNIPRATLPPLRSMPTIPSIPFLSPPPAPSMQDGHLVPSPNKDVVGAGPTSVAQNHMVPEEEASMNGDAIFNSNSGTSPPRGGLVWAETVLSCSGRWGKLTWLPCLECGVHLAISRWPGPAFCSLAIT</sequence>
<dbReference type="InterPro" id="IPR044659">
    <property type="entry name" value="PELPK1_2"/>
</dbReference>
<evidence type="ECO:0000313" key="2">
    <source>
        <dbReference type="EMBL" id="KAK9044180.1"/>
    </source>
</evidence>
<keyword evidence="3" id="KW-1185">Reference proteome</keyword>
<dbReference type="Proteomes" id="UP001396334">
    <property type="component" value="Unassembled WGS sequence"/>
</dbReference>
<keyword evidence="1" id="KW-0732">Signal</keyword>
<dbReference type="PANTHER" id="PTHR33088:SF105">
    <property type="entry name" value="ESX-1 SECRETION-ASSOCIATED PROTEIN ESPE"/>
    <property type="match status" value="1"/>
</dbReference>
<gene>
    <name evidence="2" type="ORF">V6N11_072496</name>
</gene>
<dbReference type="PANTHER" id="PTHR33088">
    <property type="entry name" value="MUCIN-2"/>
    <property type="match status" value="1"/>
</dbReference>
<comment type="caution">
    <text evidence="2">The sequence shown here is derived from an EMBL/GenBank/DDBJ whole genome shotgun (WGS) entry which is preliminary data.</text>
</comment>
<evidence type="ECO:0000313" key="3">
    <source>
        <dbReference type="Proteomes" id="UP001396334"/>
    </source>
</evidence>
<dbReference type="EMBL" id="JBBPBN010000003">
    <property type="protein sequence ID" value="KAK9044180.1"/>
    <property type="molecule type" value="Genomic_DNA"/>
</dbReference>